<comment type="caution">
    <text evidence="1">The sequence shown here is derived from an EMBL/GenBank/DDBJ whole genome shotgun (WGS) entry which is preliminary data.</text>
</comment>
<gene>
    <name evidence="1" type="ORF">QFC21_001546</name>
</gene>
<evidence type="ECO:0000313" key="1">
    <source>
        <dbReference type="EMBL" id="KAJ9106400.1"/>
    </source>
</evidence>
<dbReference type="EMBL" id="JASBWT010000003">
    <property type="protein sequence ID" value="KAJ9106400.1"/>
    <property type="molecule type" value="Genomic_DNA"/>
</dbReference>
<proteinExistence type="predicted"/>
<protein>
    <submittedName>
        <fullName evidence="1">Uncharacterized protein</fullName>
    </submittedName>
</protein>
<name>A0ACC2W4Z6_9TREE</name>
<dbReference type="Proteomes" id="UP001227268">
    <property type="component" value="Unassembled WGS sequence"/>
</dbReference>
<reference evidence="1" key="1">
    <citation type="submission" date="2023-04" db="EMBL/GenBank/DDBJ databases">
        <title>Draft Genome sequencing of Naganishia species isolated from polar environments using Oxford Nanopore Technology.</title>
        <authorList>
            <person name="Leo P."/>
            <person name="Venkateswaran K."/>
        </authorList>
    </citation>
    <scope>NUCLEOTIDE SEQUENCE</scope>
    <source>
        <strain evidence="1">MNA-CCFEE 5423</strain>
    </source>
</reference>
<accession>A0ACC2W4Z6</accession>
<organism evidence="1 2">
    <name type="scientific">Naganishia friedmannii</name>
    <dbReference type="NCBI Taxonomy" id="89922"/>
    <lineage>
        <taxon>Eukaryota</taxon>
        <taxon>Fungi</taxon>
        <taxon>Dikarya</taxon>
        <taxon>Basidiomycota</taxon>
        <taxon>Agaricomycotina</taxon>
        <taxon>Tremellomycetes</taxon>
        <taxon>Filobasidiales</taxon>
        <taxon>Filobasidiaceae</taxon>
        <taxon>Naganishia</taxon>
    </lineage>
</organism>
<keyword evidence="2" id="KW-1185">Reference proteome</keyword>
<evidence type="ECO:0000313" key="2">
    <source>
        <dbReference type="Proteomes" id="UP001227268"/>
    </source>
</evidence>
<sequence length="2069" mass="229646">MSTQGRTASPTVAAGGGTAPSPSQTTHLTALIKQSGSSTMYPTEDDILSVLSSRTRADLPYTYLDGAQTLETAIASGGRTLIVVNPLKSLGNLSDLNAKDYVDKFVDPSYASTSSGLAGYGKKKGKGNAGKGEGDASRTAHLVGTDQPHLYDLAGKVWLLMQRRREDQAVVFSGVTNSGKSYSSKLVVQQLLRLSASTHAPSPSASTRDTRLANQVTSLLTLLESFGSCKTIANSSASQHGRYLELFFSSSQDPLRSNGRLTGAKVLTFGLNKTRAVKLERDERSFHVFYQLLAGASPDERDRLDLEDPTAYHVLARSGCYRLPGGPFSDDSTQFDELRIAMANLGFKAKHLQSIFSMLVTILLLGNIEFTDPPSAGTVTYDSAQVHHHSRPLLEQVSHRLGLEPDQLEQALTNETRWIRRELVSSFLDARAARKQADTLMKDLYAILFAFVVETANRKLAPPVYEHDVGDDALDRDTRIVIFDLPGYQNKQVSASSDARASYAQPLINTTGTNNLDEFAINFANEMLHSYTTRRVFDDTADMERMRAAQDGVRFPEIMTMDNAACMELLRGGPLEPRTRTLAGRPAGFLDLLNRASEHSQRTDHHTDEVSPQDQMLVDEMSRLFSSHSSFVANPATTNATRQHSFAINHYAGPCAYDVTHFIERNTDVIDAQLINLLRSSQDSFVAKLVSGPSIAAQGHPLDEHTIVQAQVSIMPLRQPSAHTERMESTLNPGLSHPVTTQINATLSDLLESLDAYKLWNVICIRPNESGHPNSIDKRRVKMQIRSLLLPDRIARQQVDYVADVPLFKFAQHHRLAFSGGEDVAHAIHAFAQDSGWIEGPHFAVGRQSVWLSFDAWKQTEDMIRAAEHVEEDEDDDEASPFSDSPEVKGLNTPYGSSTGHQGQAYGSYVDSAEDLLIGKGQHDERAASSIWNSEYDKGTDRDMHSVPVLTTGSGYPNEKPFNHGSHQQGDMIVNEKKRILAVEVAPPTRARVWWLRLTWALTFWIPSFLLSSVGRMKRADVRIAWREKTAICMLIFGLCGVILFYIIVFGRLICPDKDKAWSEADLGTHTGTNDYYAAIQGQVYDFTKFYKGQHSDLKGYDTSSAIMLQFAGLDLTNYFPPPLNKACPGLVNSSTLVTQYANFTPTLNYAIHYSGAAQSDNDTKLDSEDWYYSRLQPFLKEYRKGWLVYKSSTVQQQAEDSTRYWAIYKGNVYDLSNYLYTADYYSSSSGTDLPNYSYLNSDLTDLIKGQPGSDLTDGINKVLDGLSESDKQAQLTCLNNAFYQGRVDFRDDAKCLFPDYLLLAFAVVIMSTVLAKFIAALQLGSKRSPELQDKFVLCQVPCYSEGEDSMRKTIDSLASLKYDDKRKLIFIICDGNIVGSGNDRPTPRIVLDILGVDPNLDPEPLMFKSVGEGGAQLNYAKVYSGLYEFEGHVVPYMVVVKVGRPSETSKPGNRGKRDSQCLLLHYLNRVHFDAPMSPLELEIYHQMRNVIGIDPAFYEYIFQVDADTTASPESLNRMIASCADDSSIIGICGETKLENPKESFTTMIQVYEYYISHHLTKAFESLFGSVTCLPGCFSVYRIRTADKGRPVIISTRVIDEYSEIDINTLHKKNLFSLGEDRYLTTLMMKHFPTFKMKFTPDAVAHTIAPSSWTVLLSQRRRWINSTIHNLVELLRIDDMCGWCCFSMRFIVFLDLLGTLILPATCVYLTYLIITVSTGKAAVPIISLAMIAAVYGLQALIFILKREFMLIGWMVVYILARMDSYSWGQTRTVEGEGKNKKMLVEADDYFEESMIPLKRFQEYERETWEAGSATGKPEDDQADQSSVTGSVVSHGGRSRLSRRPPPGGEHSYDNQYWQDANPLRPESMMGSNRIKPAESAASLRSSFAHEQPRSASMAGMSQFGGGGSAYGGYPASMPFGTNPFMPGAAPSSEYGGHMAPMQAPNMLGMNPFAPAGSPMMSPYNPFGPGSIMNGSAQSVNPFANPQQHVASPLAQAPAQQPIPNEPPTSYAADPTDDELFRVVDWYVRSNWQDDSITRKKVRLAVFAKFPEADLVPRTQYINDLIDRAT</sequence>